<dbReference type="GO" id="GO:0000956">
    <property type="term" value="P:nuclear-transcribed mRNA catabolic process"/>
    <property type="evidence" value="ECO:0007669"/>
    <property type="project" value="TreeGrafter"/>
</dbReference>
<dbReference type="AlphaFoldDB" id="A0A4U5PAW3"/>
<dbReference type="GO" id="GO:0110155">
    <property type="term" value="P:NAD-cap decapping"/>
    <property type="evidence" value="ECO:0007669"/>
    <property type="project" value="TreeGrafter"/>
</dbReference>
<keyword evidence="2" id="KW-0378">Hydrolase</keyword>
<evidence type="ECO:0000313" key="7">
    <source>
        <dbReference type="Proteomes" id="UP000298663"/>
    </source>
</evidence>
<dbReference type="GO" id="GO:0034353">
    <property type="term" value="F:mRNA 5'-diphosphatase activity"/>
    <property type="evidence" value="ECO:0007669"/>
    <property type="project" value="TreeGrafter"/>
</dbReference>
<dbReference type="InterPro" id="IPR039039">
    <property type="entry name" value="RAI1-like_fam"/>
</dbReference>
<evidence type="ECO:0000256" key="4">
    <source>
        <dbReference type="SAM" id="MobiDB-lite"/>
    </source>
</evidence>
<dbReference type="GO" id="GO:0005829">
    <property type="term" value="C:cytosol"/>
    <property type="evidence" value="ECO:0007669"/>
    <property type="project" value="TreeGrafter"/>
</dbReference>
<feature type="domain" description="RAI1-like" evidence="5">
    <location>
        <begin position="148"/>
        <end position="288"/>
    </location>
</feature>
<keyword evidence="2" id="KW-0547">Nucleotide-binding</keyword>
<feature type="coiled-coil region" evidence="3">
    <location>
        <begin position="14"/>
        <end position="41"/>
    </location>
</feature>
<evidence type="ECO:0000256" key="1">
    <source>
        <dbReference type="ARBA" id="ARBA00006562"/>
    </source>
</evidence>
<proteinExistence type="inferred from homology"/>
<feature type="compositionally biased region" description="Polar residues" evidence="4">
    <location>
        <begin position="84"/>
        <end position="93"/>
    </location>
</feature>
<dbReference type="Proteomes" id="UP000298663">
    <property type="component" value="Unassembled WGS sequence"/>
</dbReference>
<protein>
    <recommendedName>
        <fullName evidence="2">Decapping nuclease</fullName>
        <ecNumber evidence="2">3.6.1.-</ecNumber>
    </recommendedName>
</protein>
<comment type="cofactor">
    <cofactor evidence="2">
        <name>a divalent metal cation</name>
        <dbReference type="ChEBI" id="CHEBI:60240"/>
    </cofactor>
</comment>
<dbReference type="OrthoDB" id="10532821at2759"/>
<accession>A0A4U5PAW3</accession>
<dbReference type="PANTHER" id="PTHR12395:SF9">
    <property type="entry name" value="DECAPPING AND EXORIBONUCLEASE PROTEIN"/>
    <property type="match status" value="1"/>
</dbReference>
<dbReference type="GO" id="GO:0046872">
    <property type="term" value="F:metal ion binding"/>
    <property type="evidence" value="ECO:0007669"/>
    <property type="project" value="UniProtKB-KW"/>
</dbReference>
<dbReference type="GO" id="GO:0003723">
    <property type="term" value="F:RNA binding"/>
    <property type="evidence" value="ECO:0007669"/>
    <property type="project" value="UniProtKB-KW"/>
</dbReference>
<dbReference type="PANTHER" id="PTHR12395">
    <property type="entry name" value="DOM-3 RELATED"/>
    <property type="match status" value="1"/>
</dbReference>
<dbReference type="Pfam" id="PF08652">
    <property type="entry name" value="RAI1"/>
    <property type="match status" value="1"/>
</dbReference>
<name>A0A4U5PAW3_STECR</name>
<comment type="subcellular location">
    <subcellularLocation>
        <location evidence="2">Nucleus</location>
    </subcellularLocation>
</comment>
<dbReference type="EMBL" id="AZBU02000002">
    <property type="protein sequence ID" value="TKR93406.1"/>
    <property type="molecule type" value="Genomic_DNA"/>
</dbReference>
<dbReference type="InterPro" id="IPR013961">
    <property type="entry name" value="RAI1"/>
</dbReference>
<organism evidence="6 7">
    <name type="scientific">Steinernema carpocapsae</name>
    <name type="common">Entomopathogenic nematode</name>
    <dbReference type="NCBI Taxonomy" id="34508"/>
    <lineage>
        <taxon>Eukaryota</taxon>
        <taxon>Metazoa</taxon>
        <taxon>Ecdysozoa</taxon>
        <taxon>Nematoda</taxon>
        <taxon>Chromadorea</taxon>
        <taxon>Rhabditida</taxon>
        <taxon>Tylenchina</taxon>
        <taxon>Panagrolaimomorpha</taxon>
        <taxon>Strongyloidoidea</taxon>
        <taxon>Steinernematidae</taxon>
        <taxon>Steinernema</taxon>
    </lineage>
</organism>
<gene>
    <name evidence="6" type="ORF">L596_007871</name>
</gene>
<reference evidence="6 7" key="1">
    <citation type="journal article" date="2015" name="Genome Biol.">
        <title>Comparative genomics of Steinernema reveals deeply conserved gene regulatory networks.</title>
        <authorList>
            <person name="Dillman A.R."/>
            <person name="Macchietto M."/>
            <person name="Porter C.F."/>
            <person name="Rogers A."/>
            <person name="Williams B."/>
            <person name="Antoshechkin I."/>
            <person name="Lee M.M."/>
            <person name="Goodwin Z."/>
            <person name="Lu X."/>
            <person name="Lewis E.E."/>
            <person name="Goodrich-Blair H."/>
            <person name="Stock S.P."/>
            <person name="Adams B.J."/>
            <person name="Sternberg P.W."/>
            <person name="Mortazavi A."/>
        </authorList>
    </citation>
    <scope>NUCLEOTIDE SEQUENCE [LARGE SCALE GENOMIC DNA]</scope>
    <source>
        <strain evidence="6 7">ALL</strain>
    </source>
</reference>
<keyword evidence="2" id="KW-0694">RNA-binding</keyword>
<evidence type="ECO:0000256" key="2">
    <source>
        <dbReference type="RuleBase" id="RU367113"/>
    </source>
</evidence>
<keyword evidence="2" id="KW-0479">Metal-binding</keyword>
<evidence type="ECO:0000313" key="6">
    <source>
        <dbReference type="EMBL" id="TKR93406.1"/>
    </source>
</evidence>
<dbReference type="GO" id="GO:0004518">
    <property type="term" value="F:nuclease activity"/>
    <property type="evidence" value="ECO:0007669"/>
    <property type="project" value="UniProtKB-KW"/>
</dbReference>
<evidence type="ECO:0000259" key="5">
    <source>
        <dbReference type="Pfam" id="PF08652"/>
    </source>
</evidence>
<comment type="similarity">
    <text evidence="1 2">Belongs to the DXO/Dom3Z family.</text>
</comment>
<sequence length="455" mass="51696">MQSYSSGGPTAEDVRRMREEIARAKEQIRVNDETIQNLSQMLALKTVQGPPAPLLTPQAYFHPPPLPAPSVAPLPPPSAPNALYQPSWNTTPTYPTPKDSTADLLNLSIPKGGIPPKEPSKKPPSSPDKLVIDISQFPLDDFSVSLSTPEKIGEFSFRDGSLLETANHAMRYLKDHKPAFPNDLNHGIDQYHFTEDKNERFDNLQSWIQNRADYDDTLHESTNQSDFVCLRGTLMRFAEPALDSWSKICSRKVTIHATKVNDVIFLMERSWYHTTSRQHLNYNKLKFIEAITDSATYHMDHQLDDEYYTVMTADFVPHADPVKNPRFRVLYAAKVDLIDRKTGDRMAVKFNSGFQSKTTQLQGALVAPSGVVSGDVRDGHLIDYSKQHINVSERVTKPSAKWIYEVLDEIKKQLDNLPEGTLVEFEREGEIIKIGKCTDTSRRFMKMSFLKRFKR</sequence>
<comment type="caution">
    <text evidence="6">The sequence shown here is derived from an EMBL/GenBank/DDBJ whole genome shotgun (WGS) entry which is preliminary data.</text>
</comment>
<keyword evidence="2" id="KW-0539">Nucleus</keyword>
<comment type="function">
    <text evidence="2">Decapping enzyme for NAD-capped RNAs: specifically hydrolyzes the nicotinamide adenine dinucleotide (NAD) cap from a subset of RNAs by removing the entire NAD moiety from the 5'-end of an NAD-capped RNA.</text>
</comment>
<keyword evidence="2" id="KW-0540">Nuclease</keyword>
<reference evidence="6 7" key="2">
    <citation type="journal article" date="2019" name="G3 (Bethesda)">
        <title>Hybrid Assembly of the Genome of the Entomopathogenic Nematode Steinernema carpocapsae Identifies the X-Chromosome.</title>
        <authorList>
            <person name="Serra L."/>
            <person name="Macchietto M."/>
            <person name="Macias-Munoz A."/>
            <person name="McGill C.J."/>
            <person name="Rodriguez I.M."/>
            <person name="Rodriguez B."/>
            <person name="Murad R."/>
            <person name="Mortazavi A."/>
        </authorList>
    </citation>
    <scope>NUCLEOTIDE SEQUENCE [LARGE SCALE GENOMIC DNA]</scope>
    <source>
        <strain evidence="6 7">ALL</strain>
    </source>
</reference>
<keyword evidence="3" id="KW-0175">Coiled coil</keyword>
<dbReference type="EC" id="3.6.1.-" evidence="2"/>
<dbReference type="GO" id="GO:0000166">
    <property type="term" value="F:nucleotide binding"/>
    <property type="evidence" value="ECO:0007669"/>
    <property type="project" value="UniProtKB-KW"/>
</dbReference>
<keyword evidence="7" id="KW-1185">Reference proteome</keyword>
<feature type="region of interest" description="Disordered" evidence="4">
    <location>
        <begin position="71"/>
        <end position="128"/>
    </location>
</feature>
<dbReference type="GO" id="GO:0005634">
    <property type="term" value="C:nucleus"/>
    <property type="evidence" value="ECO:0007669"/>
    <property type="project" value="UniProtKB-SubCell"/>
</dbReference>
<evidence type="ECO:0000256" key="3">
    <source>
        <dbReference type="SAM" id="Coils"/>
    </source>
</evidence>